<evidence type="ECO:0000256" key="5">
    <source>
        <dbReference type="ARBA" id="ARBA00023136"/>
    </source>
</evidence>
<comment type="caution">
    <text evidence="9">The sequence shown here is derived from an EMBL/GenBank/DDBJ whole genome shotgun (WGS) entry which is preliminary data.</text>
</comment>
<sequence length="742" mass="82216">MLIRLLVMALALSVVGLQAKERPEIGVVLSGGGAKGAAHIGVLRVLEQNHIPVDHIAGTSMGAYIAGLYALGYSADDIESIMMSMDFNTGFDDDVPREDLSYRHKQQHNEFPLPLKMGFDGSEVKFPKGALQGQTMRSLIRRSVGTIPELNHFDDLAIPLRTVATNLADRSEVVLDSGNLVVAMQASMTVPGALAPIEYQGKMLVDGGMANNLPVSVVKEMGADIIIAVDIGTPLKSQDELKSVFDVVDQLTGYLTNMTRDQQVTLMSEQDILLVPEIDGVGTSDFDLMPEMIPRGEKAAKVELARLKELSISEEAYRAYQDQKIAVREFWLRKGRGELMAVELNNNSWVNDAHIMNALGVKPGELLEQDEIENAIARVYALNEFEQVDAHIDERPEGHVLVLDVAGKSWGPNLLELGLRFEDNFDDVSRVNVDVAYTVNNLHLFGAQWRNELGIGNDQRVKSELYLPLETTQKWYLRGHFEYHKELWDSIIEDEAFPFKEVRRDSSNFTVGAGINIGTEAQLELSYMYETGDLENQSSNFFSNLGEYEVNGARLTFGYDSLDQFMFPTEGTKLLVSVAHLDERSDLTFDDQPRSNARSIQYEFQWVGATHWDQHSGFIKTEYQSVNEDGVSLSQLQSLGGFLNLSGFYRDSLFGSHRALAAGVYTYDLSEGTLGLSIPVYVGFSLEAGNVWLEKDSVDMGDLIYSGSLFLGAETKLGPAALAWGHADTGDDSFYLFLGKSF</sequence>
<name>A0A4U1BLN0_9GAMM</name>
<evidence type="ECO:0000256" key="4">
    <source>
        <dbReference type="ARBA" id="ARBA00023098"/>
    </source>
</evidence>
<dbReference type="Gene3D" id="3.10.20.310">
    <property type="entry name" value="membrane protein fhac"/>
    <property type="match status" value="1"/>
</dbReference>
<evidence type="ECO:0000256" key="6">
    <source>
        <dbReference type="PROSITE-ProRule" id="PRU01161"/>
    </source>
</evidence>
<feature type="chain" id="PRO_5021033641" evidence="7">
    <location>
        <begin position="20"/>
        <end position="742"/>
    </location>
</feature>
<dbReference type="InterPro" id="IPR000184">
    <property type="entry name" value="Bac_surfAg_D15"/>
</dbReference>
<dbReference type="Proteomes" id="UP000305675">
    <property type="component" value="Unassembled WGS sequence"/>
</dbReference>
<keyword evidence="5" id="KW-0472">Membrane</keyword>
<dbReference type="GO" id="GO:0016042">
    <property type="term" value="P:lipid catabolic process"/>
    <property type="evidence" value="ECO:0007669"/>
    <property type="project" value="UniProtKB-UniRule"/>
</dbReference>
<dbReference type="PROSITE" id="PS51635">
    <property type="entry name" value="PNPLA"/>
    <property type="match status" value="1"/>
</dbReference>
<protein>
    <submittedName>
        <fullName evidence="9">Patatin</fullName>
    </submittedName>
</protein>
<dbReference type="OrthoDB" id="5290098at2"/>
<dbReference type="InterPro" id="IPR002641">
    <property type="entry name" value="PNPLA_dom"/>
</dbReference>
<keyword evidence="4 6" id="KW-0443">Lipid metabolism</keyword>
<organism evidence="9 10">
    <name type="scientific">Ferrimonas aestuarii</name>
    <dbReference type="NCBI Taxonomy" id="2569539"/>
    <lineage>
        <taxon>Bacteria</taxon>
        <taxon>Pseudomonadati</taxon>
        <taxon>Pseudomonadota</taxon>
        <taxon>Gammaproteobacteria</taxon>
        <taxon>Alteromonadales</taxon>
        <taxon>Ferrimonadaceae</taxon>
        <taxon>Ferrimonas</taxon>
    </lineage>
</organism>
<reference evidence="9 10" key="1">
    <citation type="submission" date="2019-04" db="EMBL/GenBank/DDBJ databases">
        <authorList>
            <person name="Hwang J.C."/>
        </authorList>
    </citation>
    <scope>NUCLEOTIDE SEQUENCE [LARGE SCALE GENOMIC DNA]</scope>
    <source>
        <strain evidence="9 10">IMCC35002</strain>
    </source>
</reference>
<keyword evidence="10" id="KW-1185">Reference proteome</keyword>
<dbReference type="Pfam" id="PF01103">
    <property type="entry name" value="Omp85"/>
    <property type="match status" value="1"/>
</dbReference>
<dbReference type="Gene3D" id="3.40.1090.10">
    <property type="entry name" value="Cytosolic phospholipase A2 catalytic domain"/>
    <property type="match status" value="2"/>
</dbReference>
<dbReference type="PANTHER" id="PTHR14226:SF29">
    <property type="entry name" value="NEUROPATHY TARGET ESTERASE SWS"/>
    <property type="match status" value="1"/>
</dbReference>
<evidence type="ECO:0000259" key="8">
    <source>
        <dbReference type="PROSITE" id="PS51635"/>
    </source>
</evidence>
<dbReference type="EMBL" id="SWCJ01000011">
    <property type="protein sequence ID" value="TKB53700.1"/>
    <property type="molecule type" value="Genomic_DNA"/>
</dbReference>
<gene>
    <name evidence="9" type="ORF">FCL42_14080</name>
</gene>
<keyword evidence="3 6" id="KW-0442">Lipid degradation</keyword>
<feature type="signal peptide" evidence="7">
    <location>
        <begin position="1"/>
        <end position="19"/>
    </location>
</feature>
<evidence type="ECO:0000256" key="1">
    <source>
        <dbReference type="ARBA" id="ARBA00004370"/>
    </source>
</evidence>
<accession>A0A4U1BLN0</accession>
<dbReference type="SUPFAM" id="SSF52151">
    <property type="entry name" value="FabD/lysophospholipase-like"/>
    <property type="match status" value="1"/>
</dbReference>
<feature type="domain" description="PNPLA" evidence="8">
    <location>
        <begin position="27"/>
        <end position="219"/>
    </location>
</feature>
<dbReference type="AlphaFoldDB" id="A0A4U1BLN0"/>
<evidence type="ECO:0000313" key="9">
    <source>
        <dbReference type="EMBL" id="TKB53700.1"/>
    </source>
</evidence>
<feature type="short sequence motif" description="GXGXXG" evidence="6">
    <location>
        <begin position="31"/>
        <end position="36"/>
    </location>
</feature>
<dbReference type="InterPro" id="IPR016035">
    <property type="entry name" value="Acyl_Trfase/lysoPLipase"/>
</dbReference>
<feature type="short sequence motif" description="DGA/G" evidence="6">
    <location>
        <begin position="206"/>
        <end position="208"/>
    </location>
</feature>
<dbReference type="Gene3D" id="2.40.160.50">
    <property type="entry name" value="membrane protein fhac: a member of the omp85/tpsb transporter family"/>
    <property type="match status" value="1"/>
</dbReference>
<dbReference type="InterPro" id="IPR050301">
    <property type="entry name" value="NTE"/>
</dbReference>
<evidence type="ECO:0000256" key="3">
    <source>
        <dbReference type="ARBA" id="ARBA00022963"/>
    </source>
</evidence>
<dbReference type="PANTHER" id="PTHR14226">
    <property type="entry name" value="NEUROPATHY TARGET ESTERASE/SWISS CHEESE D.MELANOGASTER"/>
    <property type="match status" value="1"/>
</dbReference>
<dbReference type="Pfam" id="PF01734">
    <property type="entry name" value="Patatin"/>
    <property type="match status" value="1"/>
</dbReference>
<keyword evidence="7" id="KW-0732">Signal</keyword>
<dbReference type="RefSeq" id="WP_136864060.1">
    <property type="nucleotide sequence ID" value="NZ_SWCJ01000011.1"/>
</dbReference>
<evidence type="ECO:0000256" key="7">
    <source>
        <dbReference type="SAM" id="SignalP"/>
    </source>
</evidence>
<feature type="active site" description="Proton acceptor" evidence="6">
    <location>
        <position position="206"/>
    </location>
</feature>
<feature type="active site" description="Nucleophile" evidence="6">
    <location>
        <position position="60"/>
    </location>
</feature>
<comment type="subcellular location">
    <subcellularLocation>
        <location evidence="1">Membrane</location>
    </subcellularLocation>
</comment>
<dbReference type="CDD" id="cd07205">
    <property type="entry name" value="Pat_PNPLA6_PNPLA7_NTE1_like"/>
    <property type="match status" value="1"/>
</dbReference>
<keyword evidence="2 6" id="KW-0378">Hydrolase</keyword>
<dbReference type="GO" id="GO:0016787">
    <property type="term" value="F:hydrolase activity"/>
    <property type="evidence" value="ECO:0007669"/>
    <property type="project" value="UniProtKB-UniRule"/>
</dbReference>
<feature type="short sequence motif" description="GXSXG" evidence="6">
    <location>
        <begin position="58"/>
        <end position="62"/>
    </location>
</feature>
<evidence type="ECO:0000313" key="10">
    <source>
        <dbReference type="Proteomes" id="UP000305675"/>
    </source>
</evidence>
<dbReference type="GO" id="GO:0019867">
    <property type="term" value="C:outer membrane"/>
    <property type="evidence" value="ECO:0007669"/>
    <property type="project" value="InterPro"/>
</dbReference>
<proteinExistence type="predicted"/>
<evidence type="ECO:0000256" key="2">
    <source>
        <dbReference type="ARBA" id="ARBA00022801"/>
    </source>
</evidence>